<dbReference type="Gene3D" id="3.40.309.10">
    <property type="entry name" value="Aldehyde Dehydrogenase, Chain A, domain 2"/>
    <property type="match status" value="1"/>
</dbReference>
<name>A0A6J6J7Q5_9ZZZZ</name>
<sequence length="41" mass="4611">MPFVAEMPHGGFKQSGYGKDLSAYGFEDYTRIKHVMSNINS</sequence>
<dbReference type="GO" id="GO:0016620">
    <property type="term" value="F:oxidoreductase activity, acting on the aldehyde or oxo group of donors, NAD or NADP as acceptor"/>
    <property type="evidence" value="ECO:0007669"/>
    <property type="project" value="InterPro"/>
</dbReference>
<dbReference type="Pfam" id="PF00171">
    <property type="entry name" value="Aldedh"/>
    <property type="match status" value="1"/>
</dbReference>
<dbReference type="InterPro" id="IPR016161">
    <property type="entry name" value="Ald_DH/histidinol_DH"/>
</dbReference>
<dbReference type="EMBL" id="CAEZWF010000014">
    <property type="protein sequence ID" value="CAB4652395.1"/>
    <property type="molecule type" value="Genomic_DNA"/>
</dbReference>
<dbReference type="AlphaFoldDB" id="A0A6J6J7Q5"/>
<proteinExistence type="predicted"/>
<organism evidence="2">
    <name type="scientific">freshwater metagenome</name>
    <dbReference type="NCBI Taxonomy" id="449393"/>
    <lineage>
        <taxon>unclassified sequences</taxon>
        <taxon>metagenomes</taxon>
        <taxon>ecological metagenomes</taxon>
    </lineage>
</organism>
<evidence type="ECO:0000313" key="2">
    <source>
        <dbReference type="EMBL" id="CAB4633062.1"/>
    </source>
</evidence>
<evidence type="ECO:0000313" key="3">
    <source>
        <dbReference type="EMBL" id="CAB4652395.1"/>
    </source>
</evidence>
<reference evidence="2" key="1">
    <citation type="submission" date="2020-05" db="EMBL/GenBank/DDBJ databases">
        <authorList>
            <person name="Chiriac C."/>
            <person name="Salcher M."/>
            <person name="Ghai R."/>
            <person name="Kavagutti S V."/>
        </authorList>
    </citation>
    <scope>NUCLEOTIDE SEQUENCE</scope>
</reference>
<dbReference type="InterPro" id="IPR016163">
    <property type="entry name" value="Ald_DH_C"/>
</dbReference>
<protein>
    <submittedName>
        <fullName evidence="2">Unannotated protein</fullName>
    </submittedName>
</protein>
<dbReference type="SUPFAM" id="SSF53720">
    <property type="entry name" value="ALDH-like"/>
    <property type="match status" value="1"/>
</dbReference>
<evidence type="ECO:0000259" key="1">
    <source>
        <dbReference type="Pfam" id="PF00171"/>
    </source>
</evidence>
<dbReference type="InterPro" id="IPR015590">
    <property type="entry name" value="Aldehyde_DH_dom"/>
</dbReference>
<accession>A0A6J6J7Q5</accession>
<feature type="domain" description="Aldehyde dehydrogenase" evidence="1">
    <location>
        <begin position="4"/>
        <end position="35"/>
    </location>
</feature>
<gene>
    <name evidence="2" type="ORF">UFOPK2157_00001</name>
    <name evidence="3" type="ORF">UFOPK2228_00667</name>
</gene>
<dbReference type="EMBL" id="CAEZVW010000001">
    <property type="protein sequence ID" value="CAB4633062.1"/>
    <property type="molecule type" value="Genomic_DNA"/>
</dbReference>